<proteinExistence type="predicted"/>
<dbReference type="EMBL" id="LR796655">
    <property type="protein sequence ID" value="CAB4157861.1"/>
    <property type="molecule type" value="Genomic_DNA"/>
</dbReference>
<protein>
    <submittedName>
        <fullName evidence="1">Uncharacterized protein</fullName>
    </submittedName>
</protein>
<reference evidence="1" key="1">
    <citation type="submission" date="2020-04" db="EMBL/GenBank/DDBJ databases">
        <authorList>
            <person name="Chiriac C."/>
            <person name="Salcher M."/>
            <person name="Ghai R."/>
            <person name="Kavagutti S V."/>
        </authorList>
    </citation>
    <scope>NUCLEOTIDE SEQUENCE</scope>
</reference>
<accession>A0A6J5NK77</accession>
<name>A0A6J5NK77_9CAUD</name>
<sequence>MATTTYLQAVNSVLRRLRENEVSTVNETAYSKMVGELINDAKSSVEAAYGWNALTQTLTATTTPNIFSYVLTGSGVRFRVVNVINDTTNTFIRLAPVDFMTQQFLPTTPQTGAPNYYIFNGQDANGDSLVDVFPIPDAAYDIRFNVILPQDPLTNDNTIIKVPADIVILNAYARAVVERGEDGGLQSSEAYALARNLMADYVSLESNRSIDDTNWVPS</sequence>
<evidence type="ECO:0000313" key="1">
    <source>
        <dbReference type="EMBL" id="CAB4157861.1"/>
    </source>
</evidence>
<gene>
    <name evidence="1" type="ORF">UFOVP678_52</name>
</gene>
<organism evidence="1">
    <name type="scientific">uncultured Caudovirales phage</name>
    <dbReference type="NCBI Taxonomy" id="2100421"/>
    <lineage>
        <taxon>Viruses</taxon>
        <taxon>Duplodnaviria</taxon>
        <taxon>Heunggongvirae</taxon>
        <taxon>Uroviricota</taxon>
        <taxon>Caudoviricetes</taxon>
        <taxon>Peduoviridae</taxon>
        <taxon>Maltschvirus</taxon>
        <taxon>Maltschvirus maltsch</taxon>
    </lineage>
</organism>